<gene>
    <name evidence="2" type="ORF">G2W53_043379</name>
</gene>
<feature type="signal peptide" evidence="1">
    <location>
        <begin position="1"/>
        <end position="23"/>
    </location>
</feature>
<dbReference type="Proteomes" id="UP000634136">
    <property type="component" value="Unassembled WGS sequence"/>
</dbReference>
<comment type="caution">
    <text evidence="2">The sequence shown here is derived from an EMBL/GenBank/DDBJ whole genome shotgun (WGS) entry which is preliminary data.</text>
</comment>
<dbReference type="EMBL" id="JAAIUW010000013">
    <property type="protein sequence ID" value="KAF7804268.1"/>
    <property type="molecule type" value="Genomic_DNA"/>
</dbReference>
<keyword evidence="3" id="KW-1185">Reference proteome</keyword>
<evidence type="ECO:0000313" key="3">
    <source>
        <dbReference type="Proteomes" id="UP000634136"/>
    </source>
</evidence>
<evidence type="ECO:0008006" key="4">
    <source>
        <dbReference type="Google" id="ProtNLM"/>
    </source>
</evidence>
<sequence>MTSSPLSSPSLLWLLLLLCLASAAFVHASIRSSSSFSFLCCRHRLSPSTIVFHQITSSPSCFTLIHRSLWLLLPSYRRSHRGICKNPLVEATAAMDDV</sequence>
<accession>A0A834SKM9</accession>
<reference evidence="2" key="1">
    <citation type="submission" date="2020-09" db="EMBL/GenBank/DDBJ databases">
        <title>Genome-Enabled Discovery of Anthraquinone Biosynthesis in Senna tora.</title>
        <authorList>
            <person name="Kang S.-H."/>
            <person name="Pandey R.P."/>
            <person name="Lee C.-M."/>
            <person name="Sim J.-S."/>
            <person name="Jeong J.-T."/>
            <person name="Choi B.-S."/>
            <person name="Jung M."/>
            <person name="Ginzburg D."/>
            <person name="Zhao K."/>
            <person name="Won S.Y."/>
            <person name="Oh T.-J."/>
            <person name="Yu Y."/>
            <person name="Kim N.-H."/>
            <person name="Lee O.R."/>
            <person name="Lee T.-H."/>
            <person name="Bashyal P."/>
            <person name="Kim T.-S."/>
            <person name="Lee W.-H."/>
            <person name="Kawkins C."/>
            <person name="Kim C.-K."/>
            <person name="Kim J.S."/>
            <person name="Ahn B.O."/>
            <person name="Rhee S.Y."/>
            <person name="Sohng J.K."/>
        </authorList>
    </citation>
    <scope>NUCLEOTIDE SEQUENCE</scope>
    <source>
        <tissue evidence="2">Leaf</tissue>
    </source>
</reference>
<organism evidence="2 3">
    <name type="scientific">Senna tora</name>
    <dbReference type="NCBI Taxonomy" id="362788"/>
    <lineage>
        <taxon>Eukaryota</taxon>
        <taxon>Viridiplantae</taxon>
        <taxon>Streptophyta</taxon>
        <taxon>Embryophyta</taxon>
        <taxon>Tracheophyta</taxon>
        <taxon>Spermatophyta</taxon>
        <taxon>Magnoliopsida</taxon>
        <taxon>eudicotyledons</taxon>
        <taxon>Gunneridae</taxon>
        <taxon>Pentapetalae</taxon>
        <taxon>rosids</taxon>
        <taxon>fabids</taxon>
        <taxon>Fabales</taxon>
        <taxon>Fabaceae</taxon>
        <taxon>Caesalpinioideae</taxon>
        <taxon>Cassia clade</taxon>
        <taxon>Senna</taxon>
    </lineage>
</organism>
<proteinExistence type="predicted"/>
<protein>
    <recommendedName>
        <fullName evidence="4">Secreted protein</fullName>
    </recommendedName>
</protein>
<evidence type="ECO:0000313" key="2">
    <source>
        <dbReference type="EMBL" id="KAF7804268.1"/>
    </source>
</evidence>
<dbReference type="AlphaFoldDB" id="A0A834SKM9"/>
<feature type="chain" id="PRO_5032407456" description="Secreted protein" evidence="1">
    <location>
        <begin position="24"/>
        <end position="98"/>
    </location>
</feature>
<keyword evidence="1" id="KW-0732">Signal</keyword>
<name>A0A834SKM9_9FABA</name>
<evidence type="ECO:0000256" key="1">
    <source>
        <dbReference type="SAM" id="SignalP"/>
    </source>
</evidence>